<dbReference type="InterPro" id="IPR007460">
    <property type="entry name" value="BrnT_toxin"/>
</dbReference>
<gene>
    <name evidence="1" type="ORF">NIES30_08805</name>
</gene>
<proteinExistence type="predicted"/>
<dbReference type="EMBL" id="MRCG01000005">
    <property type="protein sequence ID" value="OKH48639.1"/>
    <property type="molecule type" value="Genomic_DNA"/>
</dbReference>
<name>A0A1U7J6U2_9CYAN</name>
<evidence type="ECO:0000313" key="1">
    <source>
        <dbReference type="EMBL" id="OKH48639.1"/>
    </source>
</evidence>
<dbReference type="AlphaFoldDB" id="A0A1U7J6U2"/>
<keyword evidence="2" id="KW-1185">Reference proteome</keyword>
<dbReference type="Pfam" id="PF04365">
    <property type="entry name" value="BrnT_toxin"/>
    <property type="match status" value="1"/>
</dbReference>
<comment type="caution">
    <text evidence="1">The sequence shown here is derived from an EMBL/GenBank/DDBJ whole genome shotgun (WGS) entry which is preliminary data.</text>
</comment>
<accession>A0A1U7J6U2</accession>
<protein>
    <submittedName>
        <fullName evidence="1">Toxin</fullName>
    </submittedName>
</protein>
<dbReference type="Gene3D" id="3.10.450.530">
    <property type="entry name" value="Ribonuclease toxin, BrnT, of type II toxin-antitoxin system"/>
    <property type="match status" value="1"/>
</dbReference>
<dbReference type="InterPro" id="IPR038573">
    <property type="entry name" value="BrnT_sf"/>
</dbReference>
<dbReference type="STRING" id="549789.NIES30_08805"/>
<organism evidence="1 2">
    <name type="scientific">Phormidium tenue NIES-30</name>
    <dbReference type="NCBI Taxonomy" id="549789"/>
    <lineage>
        <taxon>Bacteria</taxon>
        <taxon>Bacillati</taxon>
        <taxon>Cyanobacteriota</taxon>
        <taxon>Cyanophyceae</taxon>
        <taxon>Oscillatoriophycideae</taxon>
        <taxon>Oscillatoriales</taxon>
        <taxon>Oscillatoriaceae</taxon>
        <taxon>Phormidium</taxon>
    </lineage>
</organism>
<sequence>MQFEYDPNKSQSNLAKHGIDFETAKLLWHDQYRIELQAISAVEPRFLVIGKIKGKYWSAIITYRGMNIRIISVRRSRDNEVSLYEC</sequence>
<dbReference type="OrthoDB" id="428036at2"/>
<dbReference type="RefSeq" id="WP_073608050.1">
    <property type="nucleotide sequence ID" value="NZ_MRCG01000005.1"/>
</dbReference>
<reference evidence="1 2" key="1">
    <citation type="submission" date="2016-11" db="EMBL/GenBank/DDBJ databases">
        <title>Draft Genome Sequences of Nine Cyanobacterial Strains from Diverse Habitats.</title>
        <authorList>
            <person name="Zhu T."/>
            <person name="Hou S."/>
            <person name="Lu X."/>
            <person name="Hess W.R."/>
        </authorList>
    </citation>
    <scope>NUCLEOTIDE SEQUENCE [LARGE SCALE GENOMIC DNA]</scope>
    <source>
        <strain evidence="1 2">NIES-30</strain>
    </source>
</reference>
<dbReference type="Proteomes" id="UP000185557">
    <property type="component" value="Unassembled WGS sequence"/>
</dbReference>
<evidence type="ECO:0000313" key="2">
    <source>
        <dbReference type="Proteomes" id="UP000185557"/>
    </source>
</evidence>